<accession>A0A401RLS0</accession>
<dbReference type="OrthoDB" id="10440094at2759"/>
<evidence type="ECO:0000313" key="2">
    <source>
        <dbReference type="Proteomes" id="UP000287033"/>
    </source>
</evidence>
<sequence length="131" mass="14748">FEMEHTAPHQTTSSYNSPYSRRFALLFPESPLHLVPDVETSGLEWFDVQVSEVMEPVDNRDRDVPSSPSNNTIEKMLNSQDTDFVVPSTPIDPKLEKVVTASAHQTCVRKPSPQGKSDTNCALVREEVFEE</sequence>
<reference evidence="1 2" key="1">
    <citation type="journal article" date="2018" name="Nat. Ecol. Evol.">
        <title>Shark genomes provide insights into elasmobranch evolution and the origin of vertebrates.</title>
        <authorList>
            <person name="Hara Y"/>
            <person name="Yamaguchi K"/>
            <person name="Onimaru K"/>
            <person name="Kadota M"/>
            <person name="Koyanagi M"/>
            <person name="Keeley SD"/>
            <person name="Tatsumi K"/>
            <person name="Tanaka K"/>
            <person name="Motone F"/>
            <person name="Kageyama Y"/>
            <person name="Nozu R"/>
            <person name="Adachi N"/>
            <person name="Nishimura O"/>
            <person name="Nakagawa R"/>
            <person name="Tanegashima C"/>
            <person name="Kiyatake I"/>
            <person name="Matsumoto R"/>
            <person name="Murakumo K"/>
            <person name="Nishida K"/>
            <person name="Terakita A"/>
            <person name="Kuratani S"/>
            <person name="Sato K"/>
            <person name="Hyodo S Kuraku.S."/>
        </authorList>
    </citation>
    <scope>NUCLEOTIDE SEQUENCE [LARGE SCALE GENOMIC DNA]</scope>
</reference>
<name>A0A401RLS0_CHIPU</name>
<proteinExistence type="predicted"/>
<comment type="caution">
    <text evidence="1">The sequence shown here is derived from an EMBL/GenBank/DDBJ whole genome shotgun (WGS) entry which is preliminary data.</text>
</comment>
<gene>
    <name evidence="1" type="ORF">chiPu_0018188</name>
</gene>
<feature type="non-terminal residue" evidence="1">
    <location>
        <position position="1"/>
    </location>
</feature>
<dbReference type="Proteomes" id="UP000287033">
    <property type="component" value="Unassembled WGS sequence"/>
</dbReference>
<protein>
    <submittedName>
        <fullName evidence="1">Uncharacterized protein</fullName>
    </submittedName>
</protein>
<evidence type="ECO:0000313" key="1">
    <source>
        <dbReference type="EMBL" id="GCC19050.1"/>
    </source>
</evidence>
<dbReference type="AlphaFoldDB" id="A0A401RLS0"/>
<dbReference type="EMBL" id="BEZZ01001497">
    <property type="protein sequence ID" value="GCC19050.1"/>
    <property type="molecule type" value="Genomic_DNA"/>
</dbReference>
<organism evidence="1 2">
    <name type="scientific">Chiloscyllium punctatum</name>
    <name type="common">Brownbanded bambooshark</name>
    <name type="synonym">Hemiscyllium punctatum</name>
    <dbReference type="NCBI Taxonomy" id="137246"/>
    <lineage>
        <taxon>Eukaryota</taxon>
        <taxon>Metazoa</taxon>
        <taxon>Chordata</taxon>
        <taxon>Craniata</taxon>
        <taxon>Vertebrata</taxon>
        <taxon>Chondrichthyes</taxon>
        <taxon>Elasmobranchii</taxon>
        <taxon>Galeomorphii</taxon>
        <taxon>Galeoidea</taxon>
        <taxon>Orectolobiformes</taxon>
        <taxon>Hemiscylliidae</taxon>
        <taxon>Chiloscyllium</taxon>
    </lineage>
</organism>
<keyword evidence="2" id="KW-1185">Reference proteome</keyword>